<evidence type="ECO:0000313" key="3">
    <source>
        <dbReference type="Proteomes" id="UP000290540"/>
    </source>
</evidence>
<evidence type="ECO:0000313" key="2">
    <source>
        <dbReference type="EMBL" id="RYC80716.1"/>
    </source>
</evidence>
<gene>
    <name evidence="2" type="ORF">BFJ63_vAg16391</name>
</gene>
<protein>
    <submittedName>
        <fullName evidence="2">Uncharacterized protein</fullName>
    </submittedName>
</protein>
<feature type="region of interest" description="Disordered" evidence="1">
    <location>
        <begin position="177"/>
        <end position="240"/>
    </location>
</feature>
<dbReference type="Proteomes" id="UP000290540">
    <property type="component" value="Unassembled WGS sequence"/>
</dbReference>
<feature type="compositionally biased region" description="Basic and acidic residues" evidence="1">
    <location>
        <begin position="186"/>
        <end position="204"/>
    </location>
</feature>
<name>A0A4V1RY84_FUSOX</name>
<reference evidence="2 3" key="1">
    <citation type="submission" date="2016-12" db="EMBL/GenBank/DDBJ databases">
        <title>Draft genome sequence of Fusarium oxysporum causing rot on Narcissus.</title>
        <authorList>
            <person name="Armitage A.D."/>
            <person name="Taylor A."/>
            <person name="Clarkson J.P."/>
            <person name="Harrison R.J."/>
            <person name="Jackson A.C."/>
        </authorList>
    </citation>
    <scope>NUCLEOTIDE SEQUENCE [LARGE SCALE GENOMIC DNA]</scope>
    <source>
        <strain evidence="2 3">N139</strain>
    </source>
</reference>
<dbReference type="AlphaFoldDB" id="A0A4V1RY84"/>
<feature type="compositionally biased region" description="Basic and acidic residues" evidence="1">
    <location>
        <begin position="224"/>
        <end position="236"/>
    </location>
</feature>
<proteinExistence type="predicted"/>
<evidence type="ECO:0000256" key="1">
    <source>
        <dbReference type="SAM" id="MobiDB-lite"/>
    </source>
</evidence>
<dbReference type="EMBL" id="MQTW01000330">
    <property type="protein sequence ID" value="RYC80716.1"/>
    <property type="molecule type" value="Genomic_DNA"/>
</dbReference>
<sequence>MDFTIQLSKLEELRSNLAEDPTLTPSQEKSLSTTIELIKERQADRSKYSEAKRSRRKSARTLLSTIQKRLGRVILFLCSTALSINKLYQINSQATTFISELDAWKNNVEFSRDIVDLAERHLTVDLLSCLGSDEAHTHLLKRGAHFDGGTAKRLRTEPSTPKNVTIPTYHGVLELATQQPSTRTPTDAHDGDSHGETGRNKEGSEDSDDSDDSDVGEVESAEALQDHSHSAPKDDGDSPIFVMSQNFPELTRVVQLYANVYQLRDMEVVRVIASQRENFTARLTVPHIPGATPFITIHCPRTLATEYVTRKQVTW</sequence>
<organism evidence="2 3">
    <name type="scientific">Fusarium oxysporum f. sp. narcissi</name>
    <dbReference type="NCBI Taxonomy" id="451672"/>
    <lineage>
        <taxon>Eukaryota</taxon>
        <taxon>Fungi</taxon>
        <taxon>Dikarya</taxon>
        <taxon>Ascomycota</taxon>
        <taxon>Pezizomycotina</taxon>
        <taxon>Sordariomycetes</taxon>
        <taxon>Hypocreomycetidae</taxon>
        <taxon>Hypocreales</taxon>
        <taxon>Nectriaceae</taxon>
        <taxon>Fusarium</taxon>
        <taxon>Fusarium oxysporum species complex</taxon>
    </lineage>
</organism>
<accession>A0A4V1RY84</accession>
<comment type="caution">
    <text evidence="2">The sequence shown here is derived from an EMBL/GenBank/DDBJ whole genome shotgun (WGS) entry which is preliminary data.</text>
</comment>
<feature type="compositionally biased region" description="Acidic residues" evidence="1">
    <location>
        <begin position="205"/>
        <end position="220"/>
    </location>
</feature>